<dbReference type="SUPFAM" id="SSF52161">
    <property type="entry name" value="Ribosomal protein L13"/>
    <property type="match status" value="1"/>
</dbReference>
<dbReference type="InterPro" id="IPR023563">
    <property type="entry name" value="Ribosomal_uL13_CS"/>
</dbReference>
<dbReference type="PROSITE" id="PS00783">
    <property type="entry name" value="RIBOSOMAL_L13"/>
    <property type="match status" value="1"/>
</dbReference>
<protein>
    <recommendedName>
        <fullName evidence="8">Ribosomal protein L13</fullName>
    </recommendedName>
</protein>
<feature type="compositionally biased region" description="Basic and acidic residues" evidence="5">
    <location>
        <begin position="161"/>
        <end position="170"/>
    </location>
</feature>
<dbReference type="InterPro" id="IPR036899">
    <property type="entry name" value="Ribosomal_uL13_sf"/>
</dbReference>
<feature type="region of interest" description="Disordered" evidence="5">
    <location>
        <begin position="145"/>
        <end position="176"/>
    </location>
</feature>
<dbReference type="Gene3D" id="3.90.1180.10">
    <property type="entry name" value="Ribosomal protein L13"/>
    <property type="match status" value="1"/>
</dbReference>
<dbReference type="GO" id="GO:0006412">
    <property type="term" value="P:translation"/>
    <property type="evidence" value="ECO:0007669"/>
    <property type="project" value="InterPro"/>
</dbReference>
<name>A0A8H5F3H2_9AGAR</name>
<dbReference type="CDD" id="cd00392">
    <property type="entry name" value="Ribosomal_L13"/>
    <property type="match status" value="1"/>
</dbReference>
<evidence type="ECO:0000256" key="5">
    <source>
        <dbReference type="SAM" id="MobiDB-lite"/>
    </source>
</evidence>
<dbReference type="HAMAP" id="MF_01366">
    <property type="entry name" value="Ribosomal_uL13"/>
    <property type="match status" value="1"/>
</dbReference>
<dbReference type="PANTHER" id="PTHR11545">
    <property type="entry name" value="RIBOSOMAL PROTEIN L13"/>
    <property type="match status" value="1"/>
</dbReference>
<comment type="similarity">
    <text evidence="1 4">Belongs to the universal ribosomal protein uL13 family.</text>
</comment>
<reference evidence="6 7" key="1">
    <citation type="journal article" date="2020" name="ISME J.">
        <title>Uncovering the hidden diversity of litter-decomposition mechanisms in mushroom-forming fungi.</title>
        <authorList>
            <person name="Floudas D."/>
            <person name="Bentzer J."/>
            <person name="Ahren D."/>
            <person name="Johansson T."/>
            <person name="Persson P."/>
            <person name="Tunlid A."/>
        </authorList>
    </citation>
    <scope>NUCLEOTIDE SEQUENCE [LARGE SCALE GENOMIC DNA]</scope>
    <source>
        <strain evidence="6 7">CBS 101986</strain>
    </source>
</reference>
<sequence length="176" mass="19879">MSQVVGNTSLAYARVWHQVDASDRILGKLAERIALVLMGKHKPIYDPSVDCGDYVIVTNSRSVKVTGRKEEQLLFRKHSMFPGGLKETPYKAMKKKNPDEIIRHAVSGMLPKNKLRERRLERLKIFPGQHMGIVGANIMRSWEDGTLPPDYDPSAPTTSETLKKLKEQREQAQASP</sequence>
<evidence type="ECO:0000313" key="7">
    <source>
        <dbReference type="Proteomes" id="UP000567179"/>
    </source>
</evidence>
<dbReference type="GO" id="GO:0003735">
    <property type="term" value="F:structural constituent of ribosome"/>
    <property type="evidence" value="ECO:0007669"/>
    <property type="project" value="InterPro"/>
</dbReference>
<dbReference type="InterPro" id="IPR005822">
    <property type="entry name" value="Ribosomal_uL13"/>
</dbReference>
<keyword evidence="7" id="KW-1185">Reference proteome</keyword>
<dbReference type="NCBIfam" id="TIGR01066">
    <property type="entry name" value="rplM_bact"/>
    <property type="match status" value="1"/>
</dbReference>
<dbReference type="InterPro" id="IPR005823">
    <property type="entry name" value="Ribosomal_uL13_bac-type"/>
</dbReference>
<evidence type="ECO:0000256" key="4">
    <source>
        <dbReference type="RuleBase" id="RU003877"/>
    </source>
</evidence>
<dbReference type="Proteomes" id="UP000567179">
    <property type="component" value="Unassembled WGS sequence"/>
</dbReference>
<dbReference type="GO" id="GO:0005762">
    <property type="term" value="C:mitochondrial large ribosomal subunit"/>
    <property type="evidence" value="ECO:0007669"/>
    <property type="project" value="TreeGrafter"/>
</dbReference>
<dbReference type="OrthoDB" id="274622at2759"/>
<organism evidence="6 7">
    <name type="scientific">Psilocybe cf. subviscida</name>
    <dbReference type="NCBI Taxonomy" id="2480587"/>
    <lineage>
        <taxon>Eukaryota</taxon>
        <taxon>Fungi</taxon>
        <taxon>Dikarya</taxon>
        <taxon>Basidiomycota</taxon>
        <taxon>Agaricomycotina</taxon>
        <taxon>Agaricomycetes</taxon>
        <taxon>Agaricomycetidae</taxon>
        <taxon>Agaricales</taxon>
        <taxon>Agaricineae</taxon>
        <taxon>Strophariaceae</taxon>
        <taxon>Psilocybe</taxon>
    </lineage>
</organism>
<dbReference type="Pfam" id="PF00572">
    <property type="entry name" value="Ribosomal_L13"/>
    <property type="match status" value="1"/>
</dbReference>
<dbReference type="PANTHER" id="PTHR11545:SF2">
    <property type="entry name" value="LARGE RIBOSOMAL SUBUNIT PROTEIN UL13M"/>
    <property type="match status" value="1"/>
</dbReference>
<comment type="caution">
    <text evidence="6">The sequence shown here is derived from an EMBL/GenBank/DDBJ whole genome shotgun (WGS) entry which is preliminary data.</text>
</comment>
<dbReference type="AlphaFoldDB" id="A0A8H5F3H2"/>
<evidence type="ECO:0000313" key="6">
    <source>
        <dbReference type="EMBL" id="KAF5322319.1"/>
    </source>
</evidence>
<gene>
    <name evidence="6" type="ORF">D9619_000149</name>
</gene>
<keyword evidence="2 4" id="KW-0689">Ribosomal protein</keyword>
<dbReference type="GO" id="GO:0017148">
    <property type="term" value="P:negative regulation of translation"/>
    <property type="evidence" value="ECO:0007669"/>
    <property type="project" value="TreeGrafter"/>
</dbReference>
<dbReference type="EMBL" id="JAACJJ010000028">
    <property type="protein sequence ID" value="KAF5322319.1"/>
    <property type="molecule type" value="Genomic_DNA"/>
</dbReference>
<keyword evidence="3 4" id="KW-0687">Ribonucleoprotein</keyword>
<dbReference type="GO" id="GO:0003729">
    <property type="term" value="F:mRNA binding"/>
    <property type="evidence" value="ECO:0007669"/>
    <property type="project" value="TreeGrafter"/>
</dbReference>
<evidence type="ECO:0000256" key="1">
    <source>
        <dbReference type="ARBA" id="ARBA00006227"/>
    </source>
</evidence>
<evidence type="ECO:0008006" key="8">
    <source>
        <dbReference type="Google" id="ProtNLM"/>
    </source>
</evidence>
<accession>A0A8H5F3H2</accession>
<evidence type="ECO:0000256" key="3">
    <source>
        <dbReference type="ARBA" id="ARBA00023274"/>
    </source>
</evidence>
<proteinExistence type="inferred from homology"/>
<evidence type="ECO:0000256" key="2">
    <source>
        <dbReference type="ARBA" id="ARBA00022980"/>
    </source>
</evidence>